<dbReference type="Pfam" id="PF14129">
    <property type="entry name" value="DUF4296"/>
    <property type="match status" value="1"/>
</dbReference>
<evidence type="ECO:0000313" key="3">
    <source>
        <dbReference type="Proteomes" id="UP001165488"/>
    </source>
</evidence>
<protein>
    <submittedName>
        <fullName evidence="2">DUF4296 domain-containing protein</fullName>
    </submittedName>
</protein>
<dbReference type="RefSeq" id="WP_241275458.1">
    <property type="nucleotide sequence ID" value="NZ_JAKZGS010000011.1"/>
</dbReference>
<proteinExistence type="predicted"/>
<gene>
    <name evidence="2" type="ORF">MM236_13195</name>
</gene>
<dbReference type="EMBL" id="JAKZGS010000011">
    <property type="protein sequence ID" value="MCH7398955.1"/>
    <property type="molecule type" value="Genomic_DNA"/>
</dbReference>
<name>A0ABS9URA2_9BACT</name>
<feature type="domain" description="DUF4296" evidence="1">
    <location>
        <begin position="23"/>
        <end position="107"/>
    </location>
</feature>
<dbReference type="PROSITE" id="PS51257">
    <property type="entry name" value="PROKAR_LIPOPROTEIN"/>
    <property type="match status" value="1"/>
</dbReference>
<evidence type="ECO:0000259" key="1">
    <source>
        <dbReference type="Pfam" id="PF14129"/>
    </source>
</evidence>
<accession>A0ABS9URA2</accession>
<keyword evidence="3" id="KW-1185">Reference proteome</keyword>
<sequence length="120" mass="13713">MKKLIFIIPIIILLYGCKDGNIPSGVLDEDKMVSVLIDIHLAEGFASTFPINYDSSRTIYPMLETDVFRKHNVSDTVFHESLEFYLAHPRKIDRIYARAIDSLNVIEKIGNTKETDDLPQ</sequence>
<evidence type="ECO:0000313" key="2">
    <source>
        <dbReference type="EMBL" id="MCH7398955.1"/>
    </source>
</evidence>
<dbReference type="InterPro" id="IPR025381">
    <property type="entry name" value="DUF4296"/>
</dbReference>
<organism evidence="2 3">
    <name type="scientific">Belliella calami</name>
    <dbReference type="NCBI Taxonomy" id="2923436"/>
    <lineage>
        <taxon>Bacteria</taxon>
        <taxon>Pseudomonadati</taxon>
        <taxon>Bacteroidota</taxon>
        <taxon>Cytophagia</taxon>
        <taxon>Cytophagales</taxon>
        <taxon>Cyclobacteriaceae</taxon>
        <taxon>Belliella</taxon>
    </lineage>
</organism>
<dbReference type="Proteomes" id="UP001165488">
    <property type="component" value="Unassembled WGS sequence"/>
</dbReference>
<comment type="caution">
    <text evidence="2">The sequence shown here is derived from an EMBL/GenBank/DDBJ whole genome shotgun (WGS) entry which is preliminary data.</text>
</comment>
<reference evidence="2" key="1">
    <citation type="submission" date="2022-03" db="EMBL/GenBank/DDBJ databases">
        <title>De novo assembled genomes of Belliella spp. (Cyclobacteriaceae) strains.</title>
        <authorList>
            <person name="Szabo A."/>
            <person name="Korponai K."/>
            <person name="Felfoldi T."/>
        </authorList>
    </citation>
    <scope>NUCLEOTIDE SEQUENCE</scope>
    <source>
        <strain evidence="2">DSM 107340</strain>
    </source>
</reference>